<keyword evidence="3" id="KW-1185">Reference proteome</keyword>
<dbReference type="EMBL" id="ML976695">
    <property type="protein sequence ID" value="KAF1971140.1"/>
    <property type="molecule type" value="Genomic_DNA"/>
</dbReference>
<name>A0A6A5V3A7_9PLEO</name>
<feature type="non-terminal residue" evidence="2">
    <location>
        <position position="137"/>
    </location>
</feature>
<accession>A0A6A5V3A7</accession>
<dbReference type="AlphaFoldDB" id="A0A6A5V3A7"/>
<sequence length="137" mass="15617">MSCQQQSRILASRTRRAVNNNYQKLSKTLCEKLAKLCLDYDTHVYFLAYRNGRFNGFVSTDEAGQPWMPPGQEALGKFYPTPVIKTPSRCYRASQRQKLAFHQPTSRPCSTGHGAISTHSAKRSMHHGEKRKERATL</sequence>
<gene>
    <name evidence="2" type="ORF">BU23DRAFT_556165</name>
</gene>
<dbReference type="OrthoDB" id="3772494at2759"/>
<evidence type="ECO:0000256" key="1">
    <source>
        <dbReference type="SAM" id="MobiDB-lite"/>
    </source>
</evidence>
<reference evidence="2" key="1">
    <citation type="journal article" date="2020" name="Stud. Mycol.">
        <title>101 Dothideomycetes genomes: a test case for predicting lifestyles and emergence of pathogens.</title>
        <authorList>
            <person name="Haridas S."/>
            <person name="Albert R."/>
            <person name="Binder M."/>
            <person name="Bloem J."/>
            <person name="Labutti K."/>
            <person name="Salamov A."/>
            <person name="Andreopoulos B."/>
            <person name="Baker S."/>
            <person name="Barry K."/>
            <person name="Bills G."/>
            <person name="Bluhm B."/>
            <person name="Cannon C."/>
            <person name="Castanera R."/>
            <person name="Culley D."/>
            <person name="Daum C."/>
            <person name="Ezra D."/>
            <person name="Gonzalez J."/>
            <person name="Henrissat B."/>
            <person name="Kuo A."/>
            <person name="Liang C."/>
            <person name="Lipzen A."/>
            <person name="Lutzoni F."/>
            <person name="Magnuson J."/>
            <person name="Mondo S."/>
            <person name="Nolan M."/>
            <person name="Ohm R."/>
            <person name="Pangilinan J."/>
            <person name="Park H.-J."/>
            <person name="Ramirez L."/>
            <person name="Alfaro M."/>
            <person name="Sun H."/>
            <person name="Tritt A."/>
            <person name="Yoshinaga Y."/>
            <person name="Zwiers L.-H."/>
            <person name="Turgeon B."/>
            <person name="Goodwin S."/>
            <person name="Spatafora J."/>
            <person name="Crous P."/>
            <person name="Grigoriev I."/>
        </authorList>
    </citation>
    <scope>NUCLEOTIDE SEQUENCE</scope>
    <source>
        <strain evidence="2">CBS 107.79</strain>
    </source>
</reference>
<evidence type="ECO:0000313" key="2">
    <source>
        <dbReference type="EMBL" id="KAF1971140.1"/>
    </source>
</evidence>
<feature type="region of interest" description="Disordered" evidence="1">
    <location>
        <begin position="101"/>
        <end position="137"/>
    </location>
</feature>
<dbReference type="Proteomes" id="UP000800036">
    <property type="component" value="Unassembled WGS sequence"/>
</dbReference>
<protein>
    <recommendedName>
        <fullName evidence="4">MADS-box domain-containing protein</fullName>
    </recommendedName>
</protein>
<proteinExistence type="predicted"/>
<organism evidence="2 3">
    <name type="scientific">Bimuria novae-zelandiae CBS 107.79</name>
    <dbReference type="NCBI Taxonomy" id="1447943"/>
    <lineage>
        <taxon>Eukaryota</taxon>
        <taxon>Fungi</taxon>
        <taxon>Dikarya</taxon>
        <taxon>Ascomycota</taxon>
        <taxon>Pezizomycotina</taxon>
        <taxon>Dothideomycetes</taxon>
        <taxon>Pleosporomycetidae</taxon>
        <taxon>Pleosporales</taxon>
        <taxon>Massarineae</taxon>
        <taxon>Didymosphaeriaceae</taxon>
        <taxon>Bimuria</taxon>
    </lineage>
</organism>
<evidence type="ECO:0000313" key="3">
    <source>
        <dbReference type="Proteomes" id="UP000800036"/>
    </source>
</evidence>
<evidence type="ECO:0008006" key="4">
    <source>
        <dbReference type="Google" id="ProtNLM"/>
    </source>
</evidence>
<feature type="compositionally biased region" description="Basic and acidic residues" evidence="1">
    <location>
        <begin position="126"/>
        <end position="137"/>
    </location>
</feature>